<dbReference type="InterPro" id="IPR011059">
    <property type="entry name" value="Metal-dep_hydrolase_composite"/>
</dbReference>
<dbReference type="eggNOG" id="COG1228">
    <property type="taxonomic scope" value="Bacteria"/>
</dbReference>
<dbReference type="SUPFAM" id="SSF51338">
    <property type="entry name" value="Composite domain of metallo-dependent hydrolases"/>
    <property type="match status" value="1"/>
</dbReference>
<dbReference type="Proteomes" id="UP000001635">
    <property type="component" value="Chromosome"/>
</dbReference>
<keyword evidence="1 4" id="KW-0378">Hydrolase</keyword>
<dbReference type="EMBL" id="CP002955">
    <property type="protein sequence ID" value="AEL28472.1"/>
    <property type="molecule type" value="Genomic_DNA"/>
</dbReference>
<dbReference type="Pfam" id="PF01979">
    <property type="entry name" value="Amidohydro_1"/>
    <property type="match status" value="1"/>
</dbReference>
<evidence type="ECO:0000259" key="3">
    <source>
        <dbReference type="Pfam" id="PF01979"/>
    </source>
</evidence>
<feature type="signal peptide" evidence="2">
    <location>
        <begin position="1"/>
        <end position="28"/>
    </location>
</feature>
<reference evidence="5" key="1">
    <citation type="submission" date="2011-07" db="EMBL/GenBank/DDBJ databases">
        <title>The complete genome of Cyclobacterium marinum DSM 745.</title>
        <authorList>
            <person name="Lucas S."/>
            <person name="Han J."/>
            <person name="Lapidus A."/>
            <person name="Bruce D."/>
            <person name="Goodwin L."/>
            <person name="Pitluck S."/>
            <person name="Peters L."/>
            <person name="Kyrpides N."/>
            <person name="Mavromatis K."/>
            <person name="Ivanova N."/>
            <person name="Ovchinnikova G."/>
            <person name="Chertkov O."/>
            <person name="Detter J.C."/>
            <person name="Tapia R."/>
            <person name="Han C."/>
            <person name="Land M."/>
            <person name="Hauser L."/>
            <person name="Markowitz V."/>
            <person name="Cheng J.-F."/>
            <person name="Hugenholtz P."/>
            <person name="Woyke T."/>
            <person name="Wu D."/>
            <person name="Tindall B."/>
            <person name="Schuetze A."/>
            <person name="Brambilla E."/>
            <person name="Klenk H.-P."/>
            <person name="Eisen J.A."/>
        </authorList>
    </citation>
    <scope>NUCLEOTIDE SEQUENCE [LARGE SCALE GENOMIC DNA]</scope>
    <source>
        <strain evidence="5">ATCC 25205 / DSM 745 / LMG 13164 / NCIMB 1802</strain>
    </source>
</reference>
<evidence type="ECO:0000256" key="2">
    <source>
        <dbReference type="SAM" id="SignalP"/>
    </source>
</evidence>
<dbReference type="KEGG" id="cmr:Cycma_4787"/>
<dbReference type="Gene3D" id="3.20.20.140">
    <property type="entry name" value="Metal-dependent hydrolases"/>
    <property type="match status" value="1"/>
</dbReference>
<evidence type="ECO:0000313" key="4">
    <source>
        <dbReference type="EMBL" id="AEL28472.1"/>
    </source>
</evidence>
<organism evidence="4 5">
    <name type="scientific">Cyclobacterium marinum (strain ATCC 25205 / DSM 745 / LMG 13164 / NCIMB 1802)</name>
    <name type="common">Flectobacillus marinus</name>
    <dbReference type="NCBI Taxonomy" id="880070"/>
    <lineage>
        <taxon>Bacteria</taxon>
        <taxon>Pseudomonadati</taxon>
        <taxon>Bacteroidota</taxon>
        <taxon>Cytophagia</taxon>
        <taxon>Cytophagales</taxon>
        <taxon>Cyclobacteriaceae</taxon>
        <taxon>Cyclobacterium</taxon>
    </lineage>
</organism>
<gene>
    <name evidence="4" type="ordered locus">Cycma_4787</name>
</gene>
<dbReference type="OrthoDB" id="1393708at2"/>
<keyword evidence="5" id="KW-1185">Reference proteome</keyword>
<dbReference type="PANTHER" id="PTHR11113">
    <property type="entry name" value="N-ACETYLGLUCOSAMINE-6-PHOSPHATE DEACETYLASE"/>
    <property type="match status" value="1"/>
</dbReference>
<dbReference type="AlphaFoldDB" id="G0J5M3"/>
<accession>G0J5M3</accession>
<protein>
    <submittedName>
        <fullName evidence="4">Amidohydrolase</fullName>
    </submittedName>
</protein>
<evidence type="ECO:0000256" key="1">
    <source>
        <dbReference type="ARBA" id="ARBA00022801"/>
    </source>
</evidence>
<dbReference type="HOGENOM" id="CLU_026493_0_0_10"/>
<dbReference type="STRING" id="880070.Cycma_4787"/>
<dbReference type="Gene3D" id="2.30.40.10">
    <property type="entry name" value="Urease, subunit C, domain 1"/>
    <property type="match status" value="1"/>
</dbReference>
<evidence type="ECO:0000313" key="5">
    <source>
        <dbReference type="Proteomes" id="UP000001635"/>
    </source>
</evidence>
<name>G0J5M3_CYCMS</name>
<feature type="chain" id="PRO_5003401128" evidence="2">
    <location>
        <begin position="29"/>
        <end position="560"/>
    </location>
</feature>
<proteinExistence type="predicted"/>
<sequence length="560" mass="62180">MKSKNQLILPYFTAILLGLLINTSLSQAQSDNNGSKRVTTSYFLSGATIIPYPGKILSEYDILFKNGVIVKIGKNLQPPSNAKEINGKSLFVYPGFIDFGNKTGVQAPELPEKPSNFDTSNPSPEIAGIHPHFSTTKHYKFDENLEEEWRKLGFSMGQKLPEGQGMLPGSTAVVIYGNAENNNLLSSVQSQYFQFSTIRGLYPHTKLAVMAKWRDLYQNTVLYQESLKLYGKNKHIGRIKEDPVLDALIPVTQNSKSLLVLVNSELDQRRAIKMKDENNLKLILLGVNEGSSVIPLIKSKEIGVVLSLDLPKDNFTDSLPKTEQGEDYDALIKRGKNAFQEALSLASKYEKENIPFAFSSLGVDKKDLFKNISLMIENGLSKEAALAALTTNPAKLLGIDEISGSISPGKMANMVVMTDSLFTEEGKVKMVISDGYLFDYSEDTKLSNAKSQVWNYAAETPVGQSKGTWEFFQKDNKWEGTVSYDSPKGTGNKKSEMKDLVKTEEGLSFSFTVETNEEVLEVTVSGDIDQNKFDGKMNIKGYSQFIVKASKEEKPNKNHE</sequence>
<keyword evidence="2" id="KW-0732">Signal</keyword>
<feature type="domain" description="Amidohydrolase-related" evidence="3">
    <location>
        <begin position="359"/>
        <end position="435"/>
    </location>
</feature>
<dbReference type="InterPro" id="IPR006680">
    <property type="entry name" value="Amidohydro-rel"/>
</dbReference>
<dbReference type="RefSeq" id="WP_014022752.1">
    <property type="nucleotide sequence ID" value="NC_015914.1"/>
</dbReference>
<dbReference type="GO" id="GO:0016810">
    <property type="term" value="F:hydrolase activity, acting on carbon-nitrogen (but not peptide) bonds"/>
    <property type="evidence" value="ECO:0007669"/>
    <property type="project" value="InterPro"/>
</dbReference>